<organism evidence="1">
    <name type="scientific">Arion vulgaris</name>
    <dbReference type="NCBI Taxonomy" id="1028688"/>
    <lineage>
        <taxon>Eukaryota</taxon>
        <taxon>Metazoa</taxon>
        <taxon>Spiralia</taxon>
        <taxon>Lophotrochozoa</taxon>
        <taxon>Mollusca</taxon>
        <taxon>Gastropoda</taxon>
        <taxon>Heterobranchia</taxon>
        <taxon>Euthyneura</taxon>
        <taxon>Panpulmonata</taxon>
        <taxon>Eupulmonata</taxon>
        <taxon>Stylommatophora</taxon>
        <taxon>Helicina</taxon>
        <taxon>Arionoidea</taxon>
        <taxon>Arionidae</taxon>
        <taxon>Arion</taxon>
    </lineage>
</organism>
<dbReference type="AlphaFoldDB" id="A0A0B6ZKI0"/>
<evidence type="ECO:0000313" key="2">
    <source>
        <dbReference type="EMBL" id="CEK69135.1"/>
    </source>
</evidence>
<gene>
    <name evidence="1" type="primary">ORF69067</name>
    <name evidence="2" type="synonym">ORF69071</name>
</gene>
<sequence length="51" mass="6115">MNEVLFAKEENKTYLDIKLDRQLNKLPRHINNLIDEEYTRLNVVKRLGSKT</sequence>
<dbReference type="EMBL" id="HACG01022270">
    <property type="protein sequence ID" value="CEK69135.1"/>
    <property type="molecule type" value="Transcribed_RNA"/>
</dbReference>
<name>A0A0B6ZKI0_9EUPU</name>
<reference evidence="1" key="1">
    <citation type="submission" date="2014-12" db="EMBL/GenBank/DDBJ databases">
        <title>Insight into the proteome of Arion vulgaris.</title>
        <authorList>
            <person name="Aradska J."/>
            <person name="Bulat T."/>
            <person name="Smidak R."/>
            <person name="Sarate P."/>
            <person name="Gangsoo J."/>
            <person name="Sialana F."/>
            <person name="Bilban M."/>
            <person name="Lubec G."/>
        </authorList>
    </citation>
    <scope>NUCLEOTIDE SEQUENCE</scope>
    <source>
        <tissue evidence="1">Skin</tissue>
    </source>
</reference>
<dbReference type="EMBL" id="HACG01022269">
    <property type="protein sequence ID" value="CEK69134.1"/>
    <property type="molecule type" value="Transcribed_RNA"/>
</dbReference>
<protein>
    <submittedName>
        <fullName evidence="1">Uncharacterized protein</fullName>
    </submittedName>
</protein>
<proteinExistence type="predicted"/>
<evidence type="ECO:0000313" key="1">
    <source>
        <dbReference type="EMBL" id="CEK69134.1"/>
    </source>
</evidence>
<accession>A0A0B6ZKI0</accession>